<keyword evidence="1" id="KW-0812">Transmembrane</keyword>
<evidence type="ECO:0000256" key="1">
    <source>
        <dbReference type="SAM" id="Phobius"/>
    </source>
</evidence>
<organism evidence="2 3">
    <name type="scientific">Neptunicella marina</name>
    <dbReference type="NCBI Taxonomy" id="2125989"/>
    <lineage>
        <taxon>Bacteria</taxon>
        <taxon>Pseudomonadati</taxon>
        <taxon>Pseudomonadota</taxon>
        <taxon>Gammaproteobacteria</taxon>
        <taxon>Alteromonadales</taxon>
        <taxon>Alteromonadaceae</taxon>
        <taxon>Neptunicella</taxon>
    </lineage>
</organism>
<keyword evidence="1" id="KW-1133">Transmembrane helix</keyword>
<keyword evidence="3" id="KW-1185">Reference proteome</keyword>
<protein>
    <submittedName>
        <fullName evidence="2">Uncharacterized protein</fullName>
    </submittedName>
</protein>
<dbReference type="RefSeq" id="WP_186505892.1">
    <property type="nucleotide sequence ID" value="NZ_JACNEP010000003.1"/>
</dbReference>
<keyword evidence="1" id="KW-0472">Membrane</keyword>
<name>A0A8J6IS72_9ALTE</name>
<feature type="transmembrane region" description="Helical" evidence="1">
    <location>
        <begin position="12"/>
        <end position="29"/>
    </location>
</feature>
<dbReference type="Proteomes" id="UP000601768">
    <property type="component" value="Unassembled WGS sequence"/>
</dbReference>
<feature type="transmembrane region" description="Helical" evidence="1">
    <location>
        <begin position="35"/>
        <end position="54"/>
    </location>
</feature>
<dbReference type="EMBL" id="JACNEP010000003">
    <property type="protein sequence ID" value="MBC3765424.1"/>
    <property type="molecule type" value="Genomic_DNA"/>
</dbReference>
<reference evidence="2" key="2">
    <citation type="submission" date="2020-08" db="EMBL/GenBank/DDBJ databases">
        <authorList>
            <person name="Lai Q."/>
        </authorList>
    </citation>
    <scope>NUCLEOTIDE SEQUENCE</scope>
    <source>
        <strain evidence="2">S27-2</strain>
    </source>
</reference>
<gene>
    <name evidence="2" type="ORF">H8B19_06015</name>
</gene>
<reference evidence="2" key="1">
    <citation type="journal article" date="2018" name="Int. J. Syst. Evol. Microbiol.">
        <title>Neptunicella marina gen. nov., sp. nov., isolated from surface seawater.</title>
        <authorList>
            <person name="Liu X."/>
            <person name="Lai Q."/>
            <person name="Du Y."/>
            <person name="Zhang X."/>
            <person name="Liu Z."/>
            <person name="Sun F."/>
            <person name="Shao Z."/>
        </authorList>
    </citation>
    <scope>NUCLEOTIDE SEQUENCE</scope>
    <source>
        <strain evidence="2">S27-2</strain>
    </source>
</reference>
<proteinExistence type="predicted"/>
<comment type="caution">
    <text evidence="2">The sequence shown here is derived from an EMBL/GenBank/DDBJ whole genome shotgun (WGS) entry which is preliminary data.</text>
</comment>
<evidence type="ECO:0000313" key="2">
    <source>
        <dbReference type="EMBL" id="MBC3765424.1"/>
    </source>
</evidence>
<evidence type="ECO:0000313" key="3">
    <source>
        <dbReference type="Proteomes" id="UP000601768"/>
    </source>
</evidence>
<sequence length="72" mass="8365">MDKQSRIRRSIKVMKVFMLLIIAIPFLQYQQTGSFSLQDILATLACLCWMQALFKKGSQHKTGCRIYSRIPL</sequence>
<accession>A0A8J6IS72</accession>
<dbReference type="AlphaFoldDB" id="A0A8J6IS72"/>